<dbReference type="FunFam" id="1.25.40.420:FF:000001">
    <property type="entry name" value="Kelch-like family member 12"/>
    <property type="match status" value="1"/>
</dbReference>
<evidence type="ECO:0000256" key="5">
    <source>
        <dbReference type="ARBA" id="ARBA00022933"/>
    </source>
</evidence>
<evidence type="ECO:0000256" key="7">
    <source>
        <dbReference type="ARBA" id="ARBA00023212"/>
    </source>
</evidence>
<evidence type="ECO:0000256" key="3">
    <source>
        <dbReference type="ARBA" id="ARBA00022490"/>
    </source>
</evidence>
<keyword evidence="7" id="KW-0206">Cytoskeleton</keyword>
<gene>
    <name evidence="10" type="ORF">MHI_LOCUS295400</name>
</gene>
<dbReference type="Gene3D" id="3.30.710.10">
    <property type="entry name" value="Potassium Channel Kv1.1, Chain A"/>
    <property type="match status" value="1"/>
</dbReference>
<evidence type="ECO:0000313" key="10">
    <source>
        <dbReference type="EMBL" id="CAD1472378.1"/>
    </source>
</evidence>
<feature type="compositionally biased region" description="Polar residues" evidence="8">
    <location>
        <begin position="985"/>
        <end position="1026"/>
    </location>
</feature>
<dbReference type="FunFam" id="2.120.10.80:FF:000002">
    <property type="entry name" value="Kelch-like family member 2"/>
    <property type="match status" value="1"/>
</dbReference>
<protein>
    <recommendedName>
        <fullName evidence="9">BTB domain-containing protein</fullName>
    </recommendedName>
</protein>
<name>A0A6V7GZI2_9HYME</name>
<comment type="subcellular location">
    <subcellularLocation>
        <location evidence="1">Cytoplasm</location>
        <location evidence="1">Cytoskeleton</location>
    </subcellularLocation>
</comment>
<dbReference type="SMART" id="SM00612">
    <property type="entry name" value="Kelch"/>
    <property type="match status" value="6"/>
</dbReference>
<feature type="compositionally biased region" description="Polar residues" evidence="8">
    <location>
        <begin position="656"/>
        <end position="686"/>
    </location>
</feature>
<dbReference type="SMART" id="SM00225">
    <property type="entry name" value="BTB"/>
    <property type="match status" value="1"/>
</dbReference>
<feature type="region of interest" description="Disordered" evidence="8">
    <location>
        <begin position="644"/>
        <end position="689"/>
    </location>
</feature>
<dbReference type="InterPro" id="IPR006652">
    <property type="entry name" value="Kelch_1"/>
</dbReference>
<feature type="compositionally biased region" description="Basic and acidic residues" evidence="8">
    <location>
        <begin position="15"/>
        <end position="30"/>
    </location>
</feature>
<dbReference type="InterPro" id="IPR015915">
    <property type="entry name" value="Kelch-typ_b-propeller"/>
</dbReference>
<evidence type="ECO:0000256" key="8">
    <source>
        <dbReference type="SAM" id="MobiDB-lite"/>
    </source>
</evidence>
<dbReference type="CDD" id="cd18445">
    <property type="entry name" value="BACK_KLHL2_like"/>
    <property type="match status" value="1"/>
</dbReference>
<dbReference type="EMBL" id="CAJDYZ010005283">
    <property type="protein sequence ID" value="CAD1472378.1"/>
    <property type="molecule type" value="Genomic_DNA"/>
</dbReference>
<dbReference type="PANTHER" id="PTHR24412">
    <property type="entry name" value="KELCH PROTEIN"/>
    <property type="match status" value="1"/>
</dbReference>
<dbReference type="PROSITE" id="PS50097">
    <property type="entry name" value="BTB"/>
    <property type="match status" value="1"/>
</dbReference>
<dbReference type="Proteomes" id="UP000752696">
    <property type="component" value="Unassembled WGS sequence"/>
</dbReference>
<dbReference type="InterPro" id="IPR011333">
    <property type="entry name" value="SKP1/BTB/POZ_sf"/>
</dbReference>
<dbReference type="InterPro" id="IPR011705">
    <property type="entry name" value="BACK"/>
</dbReference>
<dbReference type="Pfam" id="PF01344">
    <property type="entry name" value="Kelch_1"/>
    <property type="match status" value="6"/>
</dbReference>
<accession>A0A6V7GZI2</accession>
<keyword evidence="11" id="KW-1185">Reference proteome</keyword>
<dbReference type="PANTHER" id="PTHR24412:SF466">
    <property type="entry name" value="RING CANAL KELCH PROTEIN"/>
    <property type="match status" value="1"/>
</dbReference>
<evidence type="ECO:0000313" key="11">
    <source>
        <dbReference type="Proteomes" id="UP000752696"/>
    </source>
</evidence>
<dbReference type="Gene3D" id="1.25.40.420">
    <property type="match status" value="1"/>
</dbReference>
<proteinExistence type="predicted"/>
<feature type="region of interest" description="Disordered" evidence="8">
    <location>
        <begin position="974"/>
        <end position="1026"/>
    </location>
</feature>
<evidence type="ECO:0000256" key="6">
    <source>
        <dbReference type="ARBA" id="ARBA00023203"/>
    </source>
</evidence>
<dbReference type="SMART" id="SM00875">
    <property type="entry name" value="BACK"/>
    <property type="match status" value="1"/>
</dbReference>
<feature type="region of interest" description="Disordered" evidence="8">
    <location>
        <begin position="578"/>
        <end position="606"/>
    </location>
</feature>
<dbReference type="GO" id="GO:0003779">
    <property type="term" value="F:actin binding"/>
    <property type="evidence" value="ECO:0007669"/>
    <property type="project" value="UniProtKB-KW"/>
</dbReference>
<keyword evidence="4" id="KW-0677">Repeat</keyword>
<dbReference type="InterPro" id="IPR000210">
    <property type="entry name" value="BTB/POZ_dom"/>
</dbReference>
<evidence type="ECO:0000256" key="4">
    <source>
        <dbReference type="ARBA" id="ARBA00022737"/>
    </source>
</evidence>
<comment type="caution">
    <text evidence="10">The sequence shown here is derived from an EMBL/GenBank/DDBJ whole genome shotgun (WGS) entry which is preliminary data.</text>
</comment>
<dbReference type="SUPFAM" id="SSF117281">
    <property type="entry name" value="Kelch motif"/>
    <property type="match status" value="1"/>
</dbReference>
<keyword evidence="6" id="KW-0009">Actin-binding</keyword>
<feature type="non-terminal residue" evidence="10">
    <location>
        <position position="1"/>
    </location>
</feature>
<dbReference type="GO" id="GO:0005856">
    <property type="term" value="C:cytoskeleton"/>
    <property type="evidence" value="ECO:0007669"/>
    <property type="project" value="UniProtKB-SubCell"/>
</dbReference>
<dbReference type="AlphaFoldDB" id="A0A6V7GZI2"/>
<keyword evidence="5" id="KW-0712">Selenocysteine</keyword>
<reference evidence="10" key="1">
    <citation type="submission" date="2020-07" db="EMBL/GenBank/DDBJ databases">
        <authorList>
            <person name="Nazaruddin N."/>
        </authorList>
    </citation>
    <scope>NUCLEOTIDE SEQUENCE</scope>
</reference>
<keyword evidence="2" id="KW-0880">Kelch repeat</keyword>
<evidence type="ECO:0000256" key="1">
    <source>
        <dbReference type="ARBA" id="ARBA00004245"/>
    </source>
</evidence>
<sequence length="1112" mass="124869">CLLLRYASQNSLDESSQKHIPREGGKDKPPYRNHHHTNRAFDVINEMRKKNLLCDVILVADGGLEVPAHKMVLAACSPYFYAMFTSFEERDQERITLQGVDYSALELLVDYVYSAEVHVTEDNVQVLLPAANLLQLTDVRDACCDFLQAQLHPSNCLGIRAFADLHGCLELLSHADSYIEQHFSEVVDGDEFLTLAPQQVAKLICSDCLMVPSEEKVFECVISWVHHDLEKRQADLAQLMEHVRLPLLSQEYLVQRKDFLIEALKYHLLKGEQKSLFKTPRTKPRQPRGLPKVLLVVGGQAPKAIRSVECYDFKEEKWYQVSELPTRRCRAGLSVLGGRVYAVGGFNGSLRVRTVDIYDAATDQWSPCPEMEARRSTLGVAVLGNCIYAVGGFDGSTGLNSAEVYDPRTHEWRLIAPMSTRRSSVGVGVVKGLLYAVGGYDGVSRQCLSSVECYNPEKDQWKPVPDMSARRSGAGVGVLDGILYAVGGHDGPLVRKSVEAFNPDTNQWTPVSDMALCRRNAGVVALNGLLYVVGGDDGSSSLASVEVYSPRTDTWTTLPTCMGIGRSYAGVAIIDKPMPSTTSITDPGAETSDQSREAGPSGMQVQNSDQNVLQQYRGTGHNCQGLRCVCQRYENGEVAAAIMNQNRNNQERDDSYQNVGRGSRGFQNRSGGSVQLHSNLNPNYQNPVDLVHNYNRNRQLQEPEENIYERLDNDDDDENTENNNEVIHNEPTAQNNQNNADDHTYERIDDRYSCGSRTYPRCYKYHILNHYIPSFFNDMESRNQYDQPRQFYLDSSRLSNQFCQNRLGRLGRNCFSTENIAYASTGRAIYSLGYNCMCSFCRHIDTRYLCHHCHNLHNRLRYQDGFANNSRHYIYQLPRNCRCPFCRGEYSYVKLPVTSCRPTESLRMECHCRNPSNCSCRGKVLTNSNSTAQFSKYLDWISRGSPSVNNPLYATVHIGRPCVSALGNTTGNTTGNLSNGVDPGASTSNMSTSNAISNNEPSTSSNIRSMFSSHNPSTSHPSVCSANRSTERQHTCDDSCIRNQSGSVTGICQFLGRCERAECNHGRLSVHWWFVNRWLPAWNPHYFDRNMDTVPPMEEESREQQESDSDDT</sequence>
<feature type="domain" description="BTB" evidence="9">
    <location>
        <begin position="54"/>
        <end position="121"/>
    </location>
</feature>
<dbReference type="Pfam" id="PF00651">
    <property type="entry name" value="BTB"/>
    <property type="match status" value="1"/>
</dbReference>
<organism evidence="10 11">
    <name type="scientific">Heterotrigona itama</name>
    <dbReference type="NCBI Taxonomy" id="395501"/>
    <lineage>
        <taxon>Eukaryota</taxon>
        <taxon>Metazoa</taxon>
        <taxon>Ecdysozoa</taxon>
        <taxon>Arthropoda</taxon>
        <taxon>Hexapoda</taxon>
        <taxon>Insecta</taxon>
        <taxon>Pterygota</taxon>
        <taxon>Neoptera</taxon>
        <taxon>Endopterygota</taxon>
        <taxon>Hymenoptera</taxon>
        <taxon>Apocrita</taxon>
        <taxon>Aculeata</taxon>
        <taxon>Apoidea</taxon>
        <taxon>Anthophila</taxon>
        <taxon>Apidae</taxon>
        <taxon>Heterotrigona</taxon>
    </lineage>
</organism>
<feature type="region of interest" description="Disordered" evidence="8">
    <location>
        <begin position="9"/>
        <end position="35"/>
    </location>
</feature>
<dbReference type="Pfam" id="PF07707">
    <property type="entry name" value="BACK"/>
    <property type="match status" value="1"/>
</dbReference>
<dbReference type="Gene3D" id="2.120.10.80">
    <property type="entry name" value="Kelch-type beta propeller"/>
    <property type="match status" value="1"/>
</dbReference>
<dbReference type="OrthoDB" id="45365at2759"/>
<evidence type="ECO:0000256" key="2">
    <source>
        <dbReference type="ARBA" id="ARBA00022441"/>
    </source>
</evidence>
<keyword evidence="3" id="KW-0963">Cytoplasm</keyword>
<dbReference type="FunFam" id="3.30.710.10:FF:000001">
    <property type="entry name" value="Kelch-like family member 20"/>
    <property type="match status" value="1"/>
</dbReference>
<dbReference type="SUPFAM" id="SSF54695">
    <property type="entry name" value="POZ domain"/>
    <property type="match status" value="1"/>
</dbReference>
<dbReference type="CDD" id="cd18235">
    <property type="entry name" value="BTB_POZ_KLHL2-like"/>
    <property type="match status" value="1"/>
</dbReference>
<feature type="non-terminal residue" evidence="10">
    <location>
        <position position="1112"/>
    </location>
</feature>
<evidence type="ECO:0000259" key="9">
    <source>
        <dbReference type="PROSITE" id="PS50097"/>
    </source>
</evidence>